<dbReference type="AlphaFoldDB" id="A0A3B0XZJ7"/>
<accession>A0A3B0XZJ7</accession>
<evidence type="ECO:0000313" key="1">
    <source>
        <dbReference type="EMBL" id="VAW68727.1"/>
    </source>
</evidence>
<reference evidence="1" key="1">
    <citation type="submission" date="2018-06" db="EMBL/GenBank/DDBJ databases">
        <authorList>
            <person name="Zhirakovskaya E."/>
        </authorList>
    </citation>
    <scope>NUCLEOTIDE SEQUENCE</scope>
</reference>
<organism evidence="1">
    <name type="scientific">hydrothermal vent metagenome</name>
    <dbReference type="NCBI Taxonomy" id="652676"/>
    <lineage>
        <taxon>unclassified sequences</taxon>
        <taxon>metagenomes</taxon>
        <taxon>ecological metagenomes</taxon>
    </lineage>
</organism>
<proteinExistence type="predicted"/>
<name>A0A3B0XZJ7_9ZZZZ</name>
<dbReference type="EMBL" id="UOFI01000136">
    <property type="protein sequence ID" value="VAW68727.1"/>
    <property type="molecule type" value="Genomic_DNA"/>
</dbReference>
<protein>
    <submittedName>
        <fullName evidence="1">Uncharacterized protein</fullName>
    </submittedName>
</protein>
<sequence length="434" mass="44805">MRTKQKLLSTMMLMACSGLSSQAHAVLPPGAVLQFDAGVTTIDSSSNAFVKSGSYFGMDNDSNGKIPGLERTAISQNAGLAIGKTQAASGSHSGPTTGAESAGIDNPWSFFANTGLHWTQAPVNVIADDGAGNVTIDLSGWVVAWNGVQTIPMDSKAWEAGFTDGEALLVCGTDCSDGDTYTLDYSATVPADCACGFENVPYHLHLTGTISIPPDPATDATGGFTPGAIATAVSSANGRISMDELIDNGGVADPDFTYGDGLTDFTVSGTGASSQIVLTLTAPIPAAPVLAEGQPPTPVVYRKFSNGAWNTFTADTNNLVASAAAISQFQCPPPGDTLYNHSNGLVEGDECLQLTIADGGPYDDSGTANTIADPGGVARPLKIFIDKRTSGSDGCSMSGNTISSNQRADWWLVAGFMGLLGLFRLKRNSHNNRA</sequence>
<gene>
    <name evidence="1" type="ORF">MNBD_GAMMA09-1868</name>
</gene>